<dbReference type="PANTHER" id="PTHR12526:SF630">
    <property type="entry name" value="GLYCOSYLTRANSFERASE"/>
    <property type="match status" value="1"/>
</dbReference>
<sequence>MKKVFIFGTFPSPLGGTSIHVYRLFNLLKSIYDVKGIDTYGTANKPHEGIESVTNYKKFLLKFFLTYSFDLIHSHTHSWNERLILCVLTKLRFKKIIFTFHSLREDLDEMSIFNRAKIKLVSILGDVFVVPNLVIKKKLIEFGVYNEKIVIIPTLILPDDKMKNKLDPRVDGFLTDNDILISCNASNNNLYKGDDLYGLDIYIDLCEKFKANEKIKFLYCVTKITDKFRFENQMNRVKDLNLENKLFILNDEIDFIPVLKRSSVFIRPTCYDSYGISVGEAIHLKIPAIASDVCTRTQGAILFKNRDLDDLYLKLSNVLEDPCFYKEKLNQVSLTDNSSDMLKLYNKVL</sequence>
<keyword evidence="2" id="KW-0328">Glycosyltransferase</keyword>
<dbReference type="Pfam" id="PF13692">
    <property type="entry name" value="Glyco_trans_1_4"/>
    <property type="match status" value="1"/>
</dbReference>
<comment type="caution">
    <text evidence="2">The sequence shown here is derived from an EMBL/GenBank/DDBJ whole genome shotgun (WGS) entry which is preliminary data.</text>
</comment>
<gene>
    <name evidence="2" type="ORF">ACGRHZ_14305</name>
</gene>
<evidence type="ECO:0000259" key="1">
    <source>
        <dbReference type="Pfam" id="PF13439"/>
    </source>
</evidence>
<keyword evidence="2" id="KW-0808">Transferase</keyword>
<dbReference type="PANTHER" id="PTHR12526">
    <property type="entry name" value="GLYCOSYLTRANSFERASE"/>
    <property type="match status" value="1"/>
</dbReference>
<keyword evidence="3" id="KW-1185">Reference proteome</keyword>
<organism evidence="2 3">
    <name type="scientific">Vibrio jasicida</name>
    <dbReference type="NCBI Taxonomy" id="766224"/>
    <lineage>
        <taxon>Bacteria</taxon>
        <taxon>Pseudomonadati</taxon>
        <taxon>Pseudomonadota</taxon>
        <taxon>Gammaproteobacteria</taxon>
        <taxon>Vibrionales</taxon>
        <taxon>Vibrionaceae</taxon>
        <taxon>Vibrio</taxon>
    </lineage>
</organism>
<accession>A0ABW7JAI8</accession>
<proteinExistence type="predicted"/>
<evidence type="ECO:0000313" key="3">
    <source>
        <dbReference type="Proteomes" id="UP001607221"/>
    </source>
</evidence>
<evidence type="ECO:0000313" key="2">
    <source>
        <dbReference type="EMBL" id="MFH0272484.1"/>
    </source>
</evidence>
<name>A0ABW7JAI8_9VIBR</name>
<protein>
    <submittedName>
        <fullName evidence="2">Glycosyltransferase</fullName>
        <ecNumber evidence="2">2.4.-.-</ecNumber>
    </submittedName>
</protein>
<dbReference type="Proteomes" id="UP001607221">
    <property type="component" value="Unassembled WGS sequence"/>
</dbReference>
<feature type="domain" description="Glycosyltransferase subfamily 4-like N-terminal" evidence="1">
    <location>
        <begin position="59"/>
        <end position="154"/>
    </location>
</feature>
<dbReference type="GO" id="GO:0016757">
    <property type="term" value="F:glycosyltransferase activity"/>
    <property type="evidence" value="ECO:0007669"/>
    <property type="project" value="UniProtKB-KW"/>
</dbReference>
<dbReference type="Pfam" id="PF13439">
    <property type="entry name" value="Glyco_transf_4"/>
    <property type="match status" value="1"/>
</dbReference>
<reference evidence="2 3" key="1">
    <citation type="submission" date="2024-10" db="EMBL/GenBank/DDBJ databases">
        <authorList>
            <person name="Yibar A."/>
            <person name="Saticioglu I.B."/>
            <person name="Duman M."/>
            <person name="Ajmi N."/>
            <person name="Gurler F."/>
            <person name="Ay H."/>
            <person name="Onuk E."/>
            <person name="Guler S."/>
            <person name="Romalde J.L."/>
        </authorList>
    </citation>
    <scope>NUCLEOTIDE SEQUENCE [LARGE SCALE GENOMIC DNA]</scope>
    <source>
        <strain evidence="2 3">1-TCBS-A</strain>
    </source>
</reference>
<dbReference type="InterPro" id="IPR028098">
    <property type="entry name" value="Glyco_trans_4-like_N"/>
</dbReference>
<dbReference type="SUPFAM" id="SSF53756">
    <property type="entry name" value="UDP-Glycosyltransferase/glycogen phosphorylase"/>
    <property type="match status" value="1"/>
</dbReference>
<dbReference type="RefSeq" id="WP_394632305.1">
    <property type="nucleotide sequence ID" value="NZ_JBIHSE010000001.1"/>
</dbReference>
<dbReference type="EC" id="2.4.-.-" evidence="2"/>
<dbReference type="EMBL" id="JBIHSE010000001">
    <property type="protein sequence ID" value="MFH0272484.1"/>
    <property type="molecule type" value="Genomic_DNA"/>
</dbReference>
<dbReference type="Gene3D" id="3.40.50.2000">
    <property type="entry name" value="Glycogen Phosphorylase B"/>
    <property type="match status" value="2"/>
</dbReference>